<evidence type="ECO:0000313" key="3">
    <source>
        <dbReference type="Proteomes" id="UP000033434"/>
    </source>
</evidence>
<feature type="signal peptide" evidence="1">
    <location>
        <begin position="1"/>
        <end position="18"/>
    </location>
</feature>
<sequence>MKRFLPVLAAFVSFNALSADHNISVCSVQVQTNNIAFIQPCGNWSSKNNCQWNGWISWSLEQEGGKLMYEKALEAYSYGVNSPRVIVRTEGGSCLSGHDKISMIRITRKH</sequence>
<evidence type="ECO:0000313" key="2">
    <source>
        <dbReference type="EMBL" id="KKE81660.1"/>
    </source>
</evidence>
<dbReference type="RefSeq" id="WP_046357882.1">
    <property type="nucleotide sequence ID" value="NZ_AUXW01000181.1"/>
</dbReference>
<name>A0A0F6A658_9GAMM</name>
<gene>
    <name evidence="2" type="ORF">N479_21805</name>
</gene>
<comment type="caution">
    <text evidence="2">The sequence shown here is derived from an EMBL/GenBank/DDBJ whole genome shotgun (WGS) entry which is preliminary data.</text>
</comment>
<accession>A0A0F6A658</accession>
<dbReference type="PATRIC" id="fig|1129367.4.peg.4533"/>
<reference evidence="2 3" key="1">
    <citation type="journal article" date="2015" name="BMC Genomics">
        <title>Genome mining reveals unlocked bioactive potential of marine Gram-negative bacteria.</title>
        <authorList>
            <person name="Machado H."/>
            <person name="Sonnenschein E.C."/>
            <person name="Melchiorsen J."/>
            <person name="Gram L."/>
        </authorList>
    </citation>
    <scope>NUCLEOTIDE SEQUENCE [LARGE SCALE GENOMIC DNA]</scope>
    <source>
        <strain evidence="2 3">S4054</strain>
    </source>
</reference>
<keyword evidence="1" id="KW-0732">Signal</keyword>
<protein>
    <submittedName>
        <fullName evidence="2">Uncharacterized protein</fullName>
    </submittedName>
</protein>
<dbReference type="AlphaFoldDB" id="A0A0F6A658"/>
<organism evidence="2 3">
    <name type="scientific">Pseudoalteromonas luteoviolacea S4054</name>
    <dbReference type="NCBI Taxonomy" id="1129367"/>
    <lineage>
        <taxon>Bacteria</taxon>
        <taxon>Pseudomonadati</taxon>
        <taxon>Pseudomonadota</taxon>
        <taxon>Gammaproteobacteria</taxon>
        <taxon>Alteromonadales</taxon>
        <taxon>Pseudoalteromonadaceae</taxon>
        <taxon>Pseudoalteromonas</taxon>
    </lineage>
</organism>
<dbReference type="Proteomes" id="UP000033434">
    <property type="component" value="Unassembled WGS sequence"/>
</dbReference>
<proteinExistence type="predicted"/>
<dbReference type="EMBL" id="AUXW01000181">
    <property type="protein sequence ID" value="KKE81660.1"/>
    <property type="molecule type" value="Genomic_DNA"/>
</dbReference>
<evidence type="ECO:0000256" key="1">
    <source>
        <dbReference type="SAM" id="SignalP"/>
    </source>
</evidence>
<feature type="chain" id="PRO_5002499495" evidence="1">
    <location>
        <begin position="19"/>
        <end position="110"/>
    </location>
</feature>